<comment type="caution">
    <text evidence="3">The sequence shown here is derived from an EMBL/GenBank/DDBJ whole genome shotgun (WGS) entry which is preliminary data.</text>
</comment>
<evidence type="ECO:0000313" key="5">
    <source>
        <dbReference type="Proteomes" id="UP000619376"/>
    </source>
</evidence>
<reference evidence="3 4" key="3">
    <citation type="submission" date="2020-08" db="EMBL/GenBank/DDBJ databases">
        <title>Genomic Encyclopedia of Type Strains, Phase IV (KMG-IV): sequencing the most valuable type-strain genomes for metagenomic binning, comparative biology and taxonomic classification.</title>
        <authorList>
            <person name="Goeker M."/>
        </authorList>
    </citation>
    <scope>NUCLEOTIDE SEQUENCE [LARGE SCALE GENOMIC DNA]</scope>
    <source>
        <strain evidence="3 4">DSM 27521</strain>
    </source>
</reference>
<dbReference type="PANTHER" id="PTHR30595">
    <property type="entry name" value="GLPR-RELATED TRANSCRIPTIONAL REPRESSOR"/>
    <property type="match status" value="1"/>
</dbReference>
<reference evidence="5" key="2">
    <citation type="journal article" date="2019" name="Int. J. Syst. Evol. Microbiol.">
        <title>The Global Catalogue of Microorganisms (GCM) 10K type strain sequencing project: providing services to taxonomists for standard genome sequencing and annotation.</title>
        <authorList>
            <consortium name="The Broad Institute Genomics Platform"/>
            <consortium name="The Broad Institute Genome Sequencing Center for Infectious Disease"/>
            <person name="Wu L."/>
            <person name="Ma J."/>
        </authorList>
    </citation>
    <scope>NUCLEOTIDE SEQUENCE [LARGE SCALE GENOMIC DNA]</scope>
    <source>
        <strain evidence="5">CGMCC 1.18437</strain>
    </source>
</reference>
<evidence type="ECO:0000259" key="1">
    <source>
        <dbReference type="Pfam" id="PF04326"/>
    </source>
</evidence>
<evidence type="ECO:0000313" key="3">
    <source>
        <dbReference type="EMBL" id="MBB5378567.1"/>
    </source>
</evidence>
<dbReference type="Proteomes" id="UP000619376">
    <property type="component" value="Unassembled WGS sequence"/>
</dbReference>
<keyword evidence="5" id="KW-1185">Reference proteome</keyword>
<protein>
    <recommendedName>
        <fullName evidence="1">Schlafen AlbA-2 domain-containing protein</fullName>
    </recommendedName>
</protein>
<dbReference type="Pfam" id="PF04326">
    <property type="entry name" value="SLFN_AlbA_2"/>
    <property type="match status" value="1"/>
</dbReference>
<evidence type="ECO:0000313" key="4">
    <source>
        <dbReference type="Proteomes" id="UP000539473"/>
    </source>
</evidence>
<sequence length="506" mass="56280">MTLAADPHFLHLQTILSSKAEGDWHDFKEGVHGRTDELLKDLVALANTAGGPYGGYGYLIIGIDDDGNVRGLIPKETELNEDARQRQLGSAAAHGITPLMSPQVKGYTVEGRRIHLVIVPQTSDRWHVVTGSQNHGYWVRRDRASVRPTAEQLEEHFQERLKALIGPVHEQLLRMDGRIGQLRTDLAAAQDPALLSAAEHARIAFQTPDRTFLRLIRQEASTFLDRRGEHLEAIQRVHPDRLVDQPTWHDADRDALRDLVERLEQDTRPLIEAVGALIHDAEPTARTEQALLELNAVFTDASVHMMTLPPSTFALWVYPALLYLHAVAASATPHLEWQLFGQVIHHVQDVPSPRLTRRSVALASVVPWRETLDGVMRVIEPGSPPRAAAHRMERLLRQSDWIGQTLPVLGRLGAFSRSEAALTLGYVAAALKRQGHVPPSFAALWWTYLNANGILEETIQRFVERGSPVLAGLKLRDVAAAFDSMDKPGSYLTVQAQYLVDVGPQP</sequence>
<dbReference type="EMBL" id="BNAJ01000012">
    <property type="protein sequence ID" value="GHF58675.1"/>
    <property type="molecule type" value="Genomic_DNA"/>
</dbReference>
<dbReference type="InterPro" id="IPR038461">
    <property type="entry name" value="Schlafen_AlbA_2_dom_sf"/>
</dbReference>
<reference evidence="2" key="1">
    <citation type="journal article" date="2014" name="Int. J. Syst. Evol. Microbiol.">
        <title>Complete genome of a new Firmicutes species belonging to the dominant human colonic microbiota ('Ruminococcus bicirculans') reveals two chromosomes and a selective capacity to utilize plant glucans.</title>
        <authorList>
            <consortium name="NISC Comparative Sequencing Program"/>
            <person name="Wegmann U."/>
            <person name="Louis P."/>
            <person name="Goesmann A."/>
            <person name="Henrissat B."/>
            <person name="Duncan S.H."/>
            <person name="Flint H.J."/>
        </authorList>
    </citation>
    <scope>NUCLEOTIDE SEQUENCE</scope>
    <source>
        <strain evidence="2">CGMCC 1.18437</strain>
    </source>
</reference>
<gene>
    <name evidence="2" type="ORF">GCM10017781_38700</name>
    <name evidence="3" type="ORF">HNQ07_004074</name>
</gene>
<evidence type="ECO:0000313" key="2">
    <source>
        <dbReference type="EMBL" id="GHF58675.1"/>
    </source>
</evidence>
<accession>A0A7W8KI20</accession>
<feature type="domain" description="Schlafen AlbA-2" evidence="1">
    <location>
        <begin position="21"/>
        <end position="146"/>
    </location>
</feature>
<dbReference type="EMBL" id="JACHFK010000013">
    <property type="protein sequence ID" value="MBB5378567.1"/>
    <property type="molecule type" value="Genomic_DNA"/>
</dbReference>
<dbReference type="AlphaFoldDB" id="A0A7W8KI20"/>
<reference evidence="2" key="4">
    <citation type="submission" date="2024-05" db="EMBL/GenBank/DDBJ databases">
        <authorList>
            <person name="Sun Q."/>
            <person name="Zhou Y."/>
        </authorList>
    </citation>
    <scope>NUCLEOTIDE SEQUENCE</scope>
    <source>
        <strain evidence="2">CGMCC 1.18437</strain>
    </source>
</reference>
<dbReference type="Proteomes" id="UP000539473">
    <property type="component" value="Unassembled WGS sequence"/>
</dbReference>
<dbReference type="PANTHER" id="PTHR30595:SF6">
    <property type="entry name" value="SCHLAFEN ALBA-2 DOMAIN-CONTAINING PROTEIN"/>
    <property type="match status" value="1"/>
</dbReference>
<dbReference type="InterPro" id="IPR007421">
    <property type="entry name" value="Schlafen_AlbA_2_dom"/>
</dbReference>
<name>A0A7W8KI20_9DEIO</name>
<proteinExistence type="predicted"/>
<dbReference type="RefSeq" id="WP_184115144.1">
    <property type="nucleotide sequence ID" value="NZ_BNAJ01000012.1"/>
</dbReference>
<organism evidence="3 4">
    <name type="scientific">Deinococcus metalli</name>
    <dbReference type="NCBI Taxonomy" id="1141878"/>
    <lineage>
        <taxon>Bacteria</taxon>
        <taxon>Thermotogati</taxon>
        <taxon>Deinococcota</taxon>
        <taxon>Deinococci</taxon>
        <taxon>Deinococcales</taxon>
        <taxon>Deinococcaceae</taxon>
        <taxon>Deinococcus</taxon>
    </lineage>
</organism>
<dbReference type="Gene3D" id="3.30.950.30">
    <property type="entry name" value="Schlafen, AAA domain"/>
    <property type="match status" value="1"/>
</dbReference>